<evidence type="ECO:0000313" key="1">
    <source>
        <dbReference type="EMBL" id="TDR80621.1"/>
    </source>
</evidence>
<gene>
    <name evidence="1" type="ORF">DFP86_104119</name>
</gene>
<dbReference type="AlphaFoldDB" id="A0A4R7B7E2"/>
<dbReference type="InterPro" id="IPR008727">
    <property type="entry name" value="PAAR_motif"/>
</dbReference>
<keyword evidence="2" id="KW-1185">Reference proteome</keyword>
<sequence length="105" mass="10856">MTTAQPYYLATIGSRTRRGGTVVTASSGMELIARVGDKVRYPDGSETEIVSGAGSLLLIAGRPAAIVGSELANGDRIVTTTQTSCAVMPEGKRAVGFLDPAYLGH</sequence>
<reference evidence="1 2" key="1">
    <citation type="submission" date="2019-03" db="EMBL/GenBank/DDBJ databases">
        <title>Genomic Encyclopedia of Type Strains, Phase III (KMG-III): the genomes of soil and plant-associated and newly described type strains.</title>
        <authorList>
            <person name="Whitman W."/>
        </authorList>
    </citation>
    <scope>NUCLEOTIDE SEQUENCE [LARGE SCALE GENOMIC DNA]</scope>
    <source>
        <strain evidence="1 2">CECT 8976</strain>
    </source>
</reference>
<proteinExistence type="predicted"/>
<dbReference type="Proteomes" id="UP000295611">
    <property type="component" value="Unassembled WGS sequence"/>
</dbReference>
<name>A0A4R7B7E2_9NEIS</name>
<dbReference type="RefSeq" id="WP_133679157.1">
    <property type="nucleotide sequence ID" value="NZ_SNZP01000004.1"/>
</dbReference>
<accession>A0A4R7B7E2</accession>
<dbReference type="EMBL" id="SNZP01000004">
    <property type="protein sequence ID" value="TDR80621.1"/>
    <property type="molecule type" value="Genomic_DNA"/>
</dbReference>
<organism evidence="1 2">
    <name type="scientific">Paludibacterium purpuratum</name>
    <dbReference type="NCBI Taxonomy" id="1144873"/>
    <lineage>
        <taxon>Bacteria</taxon>
        <taxon>Pseudomonadati</taxon>
        <taxon>Pseudomonadota</taxon>
        <taxon>Betaproteobacteria</taxon>
        <taxon>Neisseriales</taxon>
        <taxon>Chromobacteriaceae</taxon>
        <taxon>Paludibacterium</taxon>
    </lineage>
</organism>
<dbReference type="OrthoDB" id="9021596at2"/>
<dbReference type="Pfam" id="PF05488">
    <property type="entry name" value="PAAR_motif"/>
    <property type="match status" value="1"/>
</dbReference>
<comment type="caution">
    <text evidence="1">The sequence shown here is derived from an EMBL/GenBank/DDBJ whole genome shotgun (WGS) entry which is preliminary data.</text>
</comment>
<protein>
    <submittedName>
        <fullName evidence="1">PAAR motif-containing protein</fullName>
    </submittedName>
</protein>
<evidence type="ECO:0000313" key="2">
    <source>
        <dbReference type="Proteomes" id="UP000295611"/>
    </source>
</evidence>